<evidence type="ECO:0000259" key="3">
    <source>
        <dbReference type="PROSITE" id="PS50014"/>
    </source>
</evidence>
<dbReference type="EMBL" id="FN668661">
    <property type="protein sequence ID" value="CBK23679.2"/>
    <property type="molecule type" value="Genomic_DNA"/>
</dbReference>
<dbReference type="GO" id="GO:0010484">
    <property type="term" value="F:histone H3 acetyltransferase activity"/>
    <property type="evidence" value="ECO:0007669"/>
    <property type="project" value="TreeGrafter"/>
</dbReference>
<dbReference type="InterPro" id="IPR001487">
    <property type="entry name" value="Bromodomain"/>
</dbReference>
<dbReference type="GO" id="GO:0045944">
    <property type="term" value="P:positive regulation of transcription by RNA polymerase II"/>
    <property type="evidence" value="ECO:0007669"/>
    <property type="project" value="TreeGrafter"/>
</dbReference>
<dbReference type="GO" id="GO:0000123">
    <property type="term" value="C:histone acetyltransferase complex"/>
    <property type="evidence" value="ECO:0007669"/>
    <property type="project" value="TreeGrafter"/>
</dbReference>
<dbReference type="RefSeq" id="XP_012897727.1">
    <property type="nucleotide sequence ID" value="XM_013042273.1"/>
</dbReference>
<evidence type="ECO:0000256" key="2">
    <source>
        <dbReference type="PROSITE-ProRule" id="PRU00035"/>
    </source>
</evidence>
<accession>D8M6C6</accession>
<feature type="domain" description="Bromo" evidence="3">
    <location>
        <begin position="1"/>
        <end position="43"/>
    </location>
</feature>
<proteinExistence type="predicted"/>
<keyword evidence="5" id="KW-1185">Reference proteome</keyword>
<dbReference type="AlphaFoldDB" id="D8M6C6"/>
<dbReference type="Proteomes" id="UP000008312">
    <property type="component" value="Unassembled WGS sequence"/>
</dbReference>
<dbReference type="GeneID" id="24920604"/>
<keyword evidence="1 2" id="KW-0103">Bromodomain</keyword>
<dbReference type="Pfam" id="PF00439">
    <property type="entry name" value="Bromodomain"/>
    <property type="match status" value="1"/>
</dbReference>
<dbReference type="Gene3D" id="1.20.920.10">
    <property type="entry name" value="Bromodomain-like"/>
    <property type="match status" value="1"/>
</dbReference>
<evidence type="ECO:0000256" key="1">
    <source>
        <dbReference type="ARBA" id="ARBA00023117"/>
    </source>
</evidence>
<evidence type="ECO:0000313" key="4">
    <source>
        <dbReference type="EMBL" id="CBK23679.2"/>
    </source>
</evidence>
<dbReference type="CDD" id="cd04369">
    <property type="entry name" value="Bromodomain"/>
    <property type="match status" value="1"/>
</dbReference>
<gene>
    <name evidence="4" type="ORF">GSBLH_T00003507001</name>
</gene>
<organism evidence="4">
    <name type="scientific">Blastocystis hominis</name>
    <dbReference type="NCBI Taxonomy" id="12968"/>
    <lineage>
        <taxon>Eukaryota</taxon>
        <taxon>Sar</taxon>
        <taxon>Stramenopiles</taxon>
        <taxon>Bigyra</taxon>
        <taxon>Opalozoa</taxon>
        <taxon>Opalinata</taxon>
        <taxon>Blastocystidae</taxon>
        <taxon>Blastocystis</taxon>
    </lineage>
</organism>
<dbReference type="PROSITE" id="PS50014">
    <property type="entry name" value="BROMODOMAIN_2"/>
    <property type="match status" value="1"/>
</dbReference>
<dbReference type="InParanoid" id="D8M6C6"/>
<dbReference type="PANTHER" id="PTHR45750:SF3">
    <property type="entry name" value="HISTONE ACETYLTRANSFERASE"/>
    <property type="match status" value="1"/>
</dbReference>
<dbReference type="OrthoDB" id="21449at2759"/>
<evidence type="ECO:0000313" key="5">
    <source>
        <dbReference type="Proteomes" id="UP000008312"/>
    </source>
</evidence>
<dbReference type="PANTHER" id="PTHR45750">
    <property type="entry name" value="GH11602P"/>
    <property type="match status" value="1"/>
</dbReference>
<dbReference type="SUPFAM" id="SSF47370">
    <property type="entry name" value="Bromodomain"/>
    <property type="match status" value="1"/>
</dbReference>
<sequence>MDLGTIKARLMNGYYSSMYDVMYDINAIWTACFSFNSPDKEVYKCAVTLKEMYENQLEEIYEESGCNLKN</sequence>
<dbReference type="InterPro" id="IPR037800">
    <property type="entry name" value="GCN5"/>
</dbReference>
<dbReference type="PRINTS" id="PR00503">
    <property type="entry name" value="BROMODOMAIN"/>
</dbReference>
<name>D8M6C6_BLAHO</name>
<reference evidence="4" key="1">
    <citation type="submission" date="2010-02" db="EMBL/GenBank/DDBJ databases">
        <title>Sequencing and annotation of the Blastocystis hominis genome.</title>
        <authorList>
            <person name="Wincker P."/>
        </authorList>
    </citation>
    <scope>NUCLEOTIDE SEQUENCE</scope>
    <source>
        <strain evidence="4">Singapore isolate B</strain>
    </source>
</reference>
<dbReference type="InterPro" id="IPR036427">
    <property type="entry name" value="Bromodomain-like_sf"/>
</dbReference>
<protein>
    <recommendedName>
        <fullName evidence="3">Bromo domain-containing protein</fullName>
    </recommendedName>
</protein>